<sequence>MDAQERRFSCAAVGAFLKVPAIAAGAAFFLSIATAAVARNARVYVSVARATVLALGAGVTAYALRALLAYVVPDLLVQEDGKMPIPHVDLTLDDVVEPSFASPGGDVVQETDDSFDSLIPTGELGELGYSFSPSTPSFEDKTSDLVGDVLTDLPETKRMARAIRTVLSQDT</sequence>
<feature type="transmembrane region" description="Helical" evidence="1">
    <location>
        <begin position="50"/>
        <end position="72"/>
    </location>
</feature>
<keyword evidence="1" id="KW-0812">Transmembrane</keyword>
<evidence type="ECO:0000313" key="2">
    <source>
        <dbReference type="EMBL" id="WKC72566.1"/>
    </source>
</evidence>
<gene>
    <name evidence="2" type="ORF">TPLL2_0708</name>
</gene>
<keyword evidence="1" id="KW-0472">Membrane</keyword>
<name>A0ABY9E2B6_9SPIR</name>
<dbReference type="EMBL" id="CP097901">
    <property type="protein sequence ID" value="WKC72566.1"/>
    <property type="molecule type" value="Genomic_DNA"/>
</dbReference>
<keyword evidence="3" id="KW-1185">Reference proteome</keyword>
<protein>
    <submittedName>
        <fullName evidence="2">Uncharacterized protein</fullName>
    </submittedName>
</protein>
<feature type="transmembrane region" description="Helical" evidence="1">
    <location>
        <begin position="12"/>
        <end position="38"/>
    </location>
</feature>
<proteinExistence type="predicted"/>
<dbReference type="Proteomes" id="UP001321460">
    <property type="component" value="Chromosome"/>
</dbReference>
<evidence type="ECO:0000256" key="1">
    <source>
        <dbReference type="SAM" id="Phobius"/>
    </source>
</evidence>
<accession>A0ABY9E2B6</accession>
<evidence type="ECO:0000313" key="3">
    <source>
        <dbReference type="Proteomes" id="UP001321460"/>
    </source>
</evidence>
<keyword evidence="1" id="KW-1133">Transmembrane helix</keyword>
<organism evidence="2 3">
    <name type="scientific">Treponema paraluiscuniculi</name>
    <dbReference type="NCBI Taxonomy" id="53435"/>
    <lineage>
        <taxon>Bacteria</taxon>
        <taxon>Pseudomonadati</taxon>
        <taxon>Spirochaetota</taxon>
        <taxon>Spirochaetia</taxon>
        <taxon>Spirochaetales</taxon>
        <taxon>Treponemataceae</taxon>
        <taxon>Treponema</taxon>
    </lineage>
</organism>
<dbReference type="RefSeq" id="WP_013945313.1">
    <property type="nucleotide sequence ID" value="NZ_CP097901.1"/>
</dbReference>
<reference evidence="2 3" key="1">
    <citation type="submission" date="2022-05" db="EMBL/GenBank/DDBJ databases">
        <title>Treponema leporis L2 test.</title>
        <authorList>
            <person name="Cejkova D."/>
        </authorList>
    </citation>
    <scope>NUCLEOTIDE SEQUENCE [LARGE SCALE GENOMIC DNA]</scope>
    <source>
        <strain evidence="2 3">L2</strain>
    </source>
</reference>